<comment type="similarity">
    <text evidence="1">Belongs to the IST1 family.</text>
</comment>
<gene>
    <name evidence="3" type="ORF">RDB_LOCUS123117</name>
</gene>
<name>A0A8H3H589_9AGAM</name>
<feature type="region of interest" description="Disordered" evidence="2">
    <location>
        <begin position="237"/>
        <end position="293"/>
    </location>
</feature>
<comment type="caution">
    <text evidence="3">The sequence shown here is derived from an EMBL/GenBank/DDBJ whole genome shotgun (WGS) entry which is preliminary data.</text>
</comment>
<sequence>MRRRSLSKRQAPRLCTGSYKRAITRLVRPLRNMVQWNSARTKDPRLAVQRLRMVQQKQEALAKKARRDIATLVEKGKIETARVRVENIINEDIHSELLELLELYCELLVARFGLLDMNTREPDPGVKEGVCSIIHAAPRTEIKELHVLREMLMSKYGREFAIGVMDNKDDCVSERVTRKLQVTTPSPALVDAYLGEIAKGYGIDWSPPPPPNNAVISPASPKAESIALEADEPEAKAILSPAKFKDSETKLPDVPAAGASEPPPSYPAAAASSSRSKSYEEDLFKRLENLKRR</sequence>
<dbReference type="InterPro" id="IPR042277">
    <property type="entry name" value="IST1-like"/>
</dbReference>
<dbReference type="FunFam" id="1.20.1260.60:FF:000002">
    <property type="entry name" value="Vacuolar protein sorting-associated protein IST1"/>
    <property type="match status" value="1"/>
</dbReference>
<dbReference type="GO" id="GO:0015031">
    <property type="term" value="P:protein transport"/>
    <property type="evidence" value="ECO:0007669"/>
    <property type="project" value="InterPro"/>
</dbReference>
<feature type="compositionally biased region" description="Basic and acidic residues" evidence="2">
    <location>
        <begin position="277"/>
        <end position="293"/>
    </location>
</feature>
<organism evidence="3 4">
    <name type="scientific">Rhizoctonia solani</name>
    <dbReference type="NCBI Taxonomy" id="456999"/>
    <lineage>
        <taxon>Eukaryota</taxon>
        <taxon>Fungi</taxon>
        <taxon>Dikarya</taxon>
        <taxon>Basidiomycota</taxon>
        <taxon>Agaricomycotina</taxon>
        <taxon>Agaricomycetes</taxon>
        <taxon>Cantharellales</taxon>
        <taxon>Ceratobasidiaceae</taxon>
        <taxon>Rhizoctonia</taxon>
    </lineage>
</organism>
<feature type="compositionally biased region" description="Low complexity" evidence="2">
    <location>
        <begin position="267"/>
        <end position="276"/>
    </location>
</feature>
<dbReference type="Proteomes" id="UP000663843">
    <property type="component" value="Unassembled WGS sequence"/>
</dbReference>
<dbReference type="InterPro" id="IPR005061">
    <property type="entry name" value="Ist1"/>
</dbReference>
<accession>A0A8H3H589</accession>
<dbReference type="Gene3D" id="1.20.1260.60">
    <property type="entry name" value="Vacuolar protein sorting-associated protein Ist1"/>
    <property type="match status" value="1"/>
</dbReference>
<evidence type="ECO:0000313" key="4">
    <source>
        <dbReference type="Proteomes" id="UP000663843"/>
    </source>
</evidence>
<reference evidence="3" key="1">
    <citation type="submission" date="2021-01" db="EMBL/GenBank/DDBJ databases">
        <authorList>
            <person name="Kaushik A."/>
        </authorList>
    </citation>
    <scope>NUCLEOTIDE SEQUENCE</scope>
    <source>
        <strain evidence="3">AG2-2IIIB</strain>
    </source>
</reference>
<dbReference type="PANTHER" id="PTHR12161">
    <property type="entry name" value="IST1 FAMILY MEMBER"/>
    <property type="match status" value="1"/>
</dbReference>
<protein>
    <recommendedName>
        <fullName evidence="5">IST1 homolog</fullName>
    </recommendedName>
</protein>
<evidence type="ECO:0000256" key="2">
    <source>
        <dbReference type="SAM" id="MobiDB-lite"/>
    </source>
</evidence>
<dbReference type="AlphaFoldDB" id="A0A8H3H589"/>
<dbReference type="PANTHER" id="PTHR12161:SF5">
    <property type="entry name" value="IST1 HOMOLOG"/>
    <property type="match status" value="1"/>
</dbReference>
<evidence type="ECO:0000313" key="3">
    <source>
        <dbReference type="EMBL" id="CAE6485618.1"/>
    </source>
</evidence>
<proteinExistence type="inferred from homology"/>
<evidence type="ECO:0008006" key="5">
    <source>
        <dbReference type="Google" id="ProtNLM"/>
    </source>
</evidence>
<evidence type="ECO:0000256" key="1">
    <source>
        <dbReference type="ARBA" id="ARBA00005536"/>
    </source>
</evidence>
<dbReference type="Pfam" id="PF03398">
    <property type="entry name" value="Ist1"/>
    <property type="match status" value="1"/>
</dbReference>
<dbReference type="EMBL" id="CAJMWT010004147">
    <property type="protein sequence ID" value="CAE6485618.1"/>
    <property type="molecule type" value="Genomic_DNA"/>
</dbReference>